<evidence type="ECO:0000256" key="6">
    <source>
        <dbReference type="ARBA" id="ARBA00022617"/>
    </source>
</evidence>
<dbReference type="InterPro" id="IPR050476">
    <property type="entry name" value="Insect_CytP450_Detox"/>
</dbReference>
<feature type="signal peptide" evidence="16">
    <location>
        <begin position="1"/>
        <end position="21"/>
    </location>
</feature>
<dbReference type="GO" id="GO:0016705">
    <property type="term" value="F:oxidoreductase activity, acting on paired donors, with incorporation or reduction of molecular oxygen"/>
    <property type="evidence" value="ECO:0007669"/>
    <property type="project" value="InterPro"/>
</dbReference>
<dbReference type="InterPro" id="IPR002401">
    <property type="entry name" value="Cyt_P450_E_grp-I"/>
</dbReference>
<dbReference type="GO" id="GO:0005506">
    <property type="term" value="F:iron ion binding"/>
    <property type="evidence" value="ECO:0007669"/>
    <property type="project" value="InterPro"/>
</dbReference>
<evidence type="ECO:0008006" key="19">
    <source>
        <dbReference type="Google" id="ProtNLM"/>
    </source>
</evidence>
<evidence type="ECO:0000256" key="12">
    <source>
        <dbReference type="ARBA" id="ARBA00023033"/>
    </source>
</evidence>
<name>A0A9J6CR34_POLVA</name>
<dbReference type="PRINTS" id="PR00385">
    <property type="entry name" value="P450"/>
</dbReference>
<keyword evidence="11 14" id="KW-0408">Iron</keyword>
<comment type="caution">
    <text evidence="17">The sequence shown here is derived from an EMBL/GenBank/DDBJ whole genome shotgun (WGS) entry which is preliminary data.</text>
</comment>
<feature type="chain" id="PRO_5039893812" description="Cytochrome P450" evidence="16">
    <location>
        <begin position="22"/>
        <end position="526"/>
    </location>
</feature>
<proteinExistence type="inferred from homology"/>
<accession>A0A9J6CR34</accession>
<gene>
    <name evidence="17" type="ORF">PVAND_013583</name>
</gene>
<dbReference type="Proteomes" id="UP001107558">
    <property type="component" value="Chromosome 1"/>
</dbReference>
<keyword evidence="6 14" id="KW-0349">Heme</keyword>
<evidence type="ECO:0000256" key="7">
    <source>
        <dbReference type="ARBA" id="ARBA00022723"/>
    </source>
</evidence>
<keyword evidence="8" id="KW-0256">Endoplasmic reticulum</keyword>
<keyword evidence="13" id="KW-0472">Membrane</keyword>
<keyword evidence="18" id="KW-1185">Reference proteome</keyword>
<dbReference type="PANTHER" id="PTHR24292:SF54">
    <property type="entry name" value="CYP9F3-RELATED"/>
    <property type="match status" value="1"/>
</dbReference>
<evidence type="ECO:0000256" key="2">
    <source>
        <dbReference type="ARBA" id="ARBA00003690"/>
    </source>
</evidence>
<comment type="function">
    <text evidence="2">May be involved in the metabolism of insect hormones and in the breakdown of synthetic insecticides.</text>
</comment>
<dbReference type="PROSITE" id="PS00086">
    <property type="entry name" value="CYTOCHROME_P450"/>
    <property type="match status" value="1"/>
</dbReference>
<dbReference type="EMBL" id="JADBJN010000001">
    <property type="protein sequence ID" value="KAG5684348.1"/>
    <property type="molecule type" value="Genomic_DNA"/>
</dbReference>
<dbReference type="PRINTS" id="PR00463">
    <property type="entry name" value="EP450I"/>
</dbReference>
<comment type="subcellular location">
    <subcellularLocation>
        <location evidence="4">Endoplasmic reticulum membrane</location>
        <topology evidence="4">Peripheral membrane protein</topology>
    </subcellularLocation>
    <subcellularLocation>
        <location evidence="3">Microsome membrane</location>
        <topology evidence="3">Peripheral membrane protein</topology>
    </subcellularLocation>
</comment>
<reference evidence="17" key="1">
    <citation type="submission" date="2021-03" db="EMBL/GenBank/DDBJ databases">
        <title>Chromosome level genome of the anhydrobiotic midge Polypedilum vanderplanki.</title>
        <authorList>
            <person name="Yoshida Y."/>
            <person name="Kikawada T."/>
            <person name="Gusev O."/>
        </authorList>
    </citation>
    <scope>NUCLEOTIDE SEQUENCE</scope>
    <source>
        <strain evidence="17">NIAS01</strain>
        <tissue evidence="17">Whole body or cell culture</tissue>
    </source>
</reference>
<dbReference type="GO" id="GO:0004497">
    <property type="term" value="F:monooxygenase activity"/>
    <property type="evidence" value="ECO:0007669"/>
    <property type="project" value="UniProtKB-KW"/>
</dbReference>
<evidence type="ECO:0000256" key="13">
    <source>
        <dbReference type="ARBA" id="ARBA00023136"/>
    </source>
</evidence>
<evidence type="ECO:0000256" key="5">
    <source>
        <dbReference type="ARBA" id="ARBA00010617"/>
    </source>
</evidence>
<evidence type="ECO:0000256" key="10">
    <source>
        <dbReference type="ARBA" id="ARBA00023002"/>
    </source>
</evidence>
<evidence type="ECO:0000313" key="18">
    <source>
        <dbReference type="Proteomes" id="UP001107558"/>
    </source>
</evidence>
<evidence type="ECO:0000256" key="15">
    <source>
        <dbReference type="RuleBase" id="RU000461"/>
    </source>
</evidence>
<evidence type="ECO:0000256" key="1">
    <source>
        <dbReference type="ARBA" id="ARBA00001971"/>
    </source>
</evidence>
<feature type="binding site" description="axial binding residue" evidence="14">
    <location>
        <position position="469"/>
    </location>
    <ligand>
        <name>heme</name>
        <dbReference type="ChEBI" id="CHEBI:30413"/>
    </ligand>
    <ligandPart>
        <name>Fe</name>
        <dbReference type="ChEBI" id="CHEBI:18248"/>
    </ligandPart>
</feature>
<dbReference type="GO" id="GO:0005789">
    <property type="term" value="C:endoplasmic reticulum membrane"/>
    <property type="evidence" value="ECO:0007669"/>
    <property type="project" value="UniProtKB-SubCell"/>
</dbReference>
<dbReference type="OrthoDB" id="2789670at2759"/>
<evidence type="ECO:0000313" key="17">
    <source>
        <dbReference type="EMBL" id="KAG5684348.1"/>
    </source>
</evidence>
<dbReference type="SUPFAM" id="SSF48264">
    <property type="entry name" value="Cytochrome P450"/>
    <property type="match status" value="1"/>
</dbReference>
<dbReference type="CDD" id="cd11056">
    <property type="entry name" value="CYP6-like"/>
    <property type="match status" value="1"/>
</dbReference>
<keyword evidence="16" id="KW-0732">Signal</keyword>
<keyword evidence="9" id="KW-0492">Microsome</keyword>
<keyword evidence="10 15" id="KW-0560">Oxidoreductase</keyword>
<comment type="cofactor">
    <cofactor evidence="1 14">
        <name>heme</name>
        <dbReference type="ChEBI" id="CHEBI:30413"/>
    </cofactor>
</comment>
<dbReference type="InterPro" id="IPR001128">
    <property type="entry name" value="Cyt_P450"/>
</dbReference>
<evidence type="ECO:0000256" key="11">
    <source>
        <dbReference type="ARBA" id="ARBA00023004"/>
    </source>
</evidence>
<evidence type="ECO:0000256" key="9">
    <source>
        <dbReference type="ARBA" id="ARBA00022848"/>
    </source>
</evidence>
<comment type="similarity">
    <text evidence="5 15">Belongs to the cytochrome P450 family.</text>
</comment>
<sequence length="526" mass="61355">MFIWFLLIVALVALYKYGTRNFDYFRAKGVPFNKPRFFVGSRLGMVLKTSNMIEFVEEIYNEFRNEKVSGMFEFNHPAFFIRDPELIKKLAVKEFDSFMDHRLVLSEDAEPLFAKALFGLTGQKWKDMRATLSPAFTGSKMRLMFKLMNEVGSKMSKTVCDKINKGADNKVEFKEFSRKFTIDIIATCAFGIEVNSFENANNDFMRIATKATNFNSSGMLLKLIGFFGFPWLMSRLRVKFLDSELYDFFDNVITETINTRERKEITRNDMIDLLLQAKHGKLEYQEEKSSSDGFATVEESQIGKQKVKTVWSNQDLMAQCFIFFFAGFETVSNVMTFMAYELILNPDIQKKLQDEIDAMNAELKGGDLTYEDVQKLKYMDMVLCETLRMWPPAPIIDRMCTKDFLLEYDNKKVQIEVGRNFYIPVYSLHHNENYFPNPNRFDPERFSDENKKNIRQDCYLPFGIGPRNCIGNRFALLEVKTIFYYLLLNFNFEATKDTQIPIKLANNQATFQFEKGLHCALVPRTK</sequence>
<dbReference type="PANTHER" id="PTHR24292">
    <property type="entry name" value="CYTOCHROME P450"/>
    <property type="match status" value="1"/>
</dbReference>
<dbReference type="Pfam" id="PF00067">
    <property type="entry name" value="p450"/>
    <property type="match status" value="1"/>
</dbReference>
<organism evidence="17 18">
    <name type="scientific">Polypedilum vanderplanki</name>
    <name type="common">Sleeping chironomid midge</name>
    <dbReference type="NCBI Taxonomy" id="319348"/>
    <lineage>
        <taxon>Eukaryota</taxon>
        <taxon>Metazoa</taxon>
        <taxon>Ecdysozoa</taxon>
        <taxon>Arthropoda</taxon>
        <taxon>Hexapoda</taxon>
        <taxon>Insecta</taxon>
        <taxon>Pterygota</taxon>
        <taxon>Neoptera</taxon>
        <taxon>Endopterygota</taxon>
        <taxon>Diptera</taxon>
        <taxon>Nematocera</taxon>
        <taxon>Chironomoidea</taxon>
        <taxon>Chironomidae</taxon>
        <taxon>Chironominae</taxon>
        <taxon>Polypedilum</taxon>
        <taxon>Polypedilum</taxon>
    </lineage>
</organism>
<evidence type="ECO:0000256" key="8">
    <source>
        <dbReference type="ARBA" id="ARBA00022824"/>
    </source>
</evidence>
<dbReference type="GO" id="GO:0020037">
    <property type="term" value="F:heme binding"/>
    <property type="evidence" value="ECO:0007669"/>
    <property type="project" value="InterPro"/>
</dbReference>
<keyword evidence="7 14" id="KW-0479">Metal-binding</keyword>
<evidence type="ECO:0000256" key="4">
    <source>
        <dbReference type="ARBA" id="ARBA00004406"/>
    </source>
</evidence>
<evidence type="ECO:0000256" key="16">
    <source>
        <dbReference type="SAM" id="SignalP"/>
    </source>
</evidence>
<dbReference type="InterPro" id="IPR017972">
    <property type="entry name" value="Cyt_P450_CS"/>
</dbReference>
<keyword evidence="12 15" id="KW-0503">Monooxygenase</keyword>
<protein>
    <recommendedName>
        <fullName evidence="19">Cytochrome P450</fullName>
    </recommendedName>
</protein>
<evidence type="ECO:0000256" key="3">
    <source>
        <dbReference type="ARBA" id="ARBA00004174"/>
    </source>
</evidence>
<evidence type="ECO:0000256" key="14">
    <source>
        <dbReference type="PIRSR" id="PIRSR602401-1"/>
    </source>
</evidence>
<dbReference type="AlphaFoldDB" id="A0A9J6CR34"/>
<dbReference type="Gene3D" id="1.10.630.10">
    <property type="entry name" value="Cytochrome P450"/>
    <property type="match status" value="1"/>
</dbReference>
<dbReference type="InterPro" id="IPR036396">
    <property type="entry name" value="Cyt_P450_sf"/>
</dbReference>
<dbReference type="FunFam" id="1.10.630.10:FF:000042">
    <property type="entry name" value="Cytochrome P450"/>
    <property type="match status" value="1"/>
</dbReference>